<reference evidence="2 3" key="1">
    <citation type="journal article" date="2017" name="ISME J.">
        <title>Energy and carbon metabolisms in a deep terrestrial subsurface fluid microbial community.</title>
        <authorList>
            <person name="Momper L."/>
            <person name="Jungbluth S.P."/>
            <person name="Lee M.D."/>
            <person name="Amend J.P."/>
        </authorList>
    </citation>
    <scope>NUCLEOTIDE SEQUENCE [LARGE SCALE GENOMIC DNA]</scope>
    <source>
        <strain evidence="2">SURF_29</strain>
    </source>
</reference>
<feature type="transmembrane region" description="Helical" evidence="1">
    <location>
        <begin position="67"/>
        <end position="87"/>
    </location>
</feature>
<feature type="transmembrane region" description="Helical" evidence="1">
    <location>
        <begin position="93"/>
        <end position="113"/>
    </location>
</feature>
<comment type="caution">
    <text evidence="2">The sequence shown here is derived from an EMBL/GenBank/DDBJ whole genome shotgun (WGS) entry which is preliminary data.</text>
</comment>
<dbReference type="AlphaFoldDB" id="A0A419DET8"/>
<name>A0A419DET8_9BACT</name>
<protein>
    <recommendedName>
        <fullName evidence="4">Glycosyltransferase RgtA/B/C/D-like domain-containing protein</fullName>
    </recommendedName>
</protein>
<feature type="transmembrane region" description="Helical" evidence="1">
    <location>
        <begin position="190"/>
        <end position="208"/>
    </location>
</feature>
<keyword evidence="1" id="KW-0812">Transmembrane</keyword>
<dbReference type="Proteomes" id="UP000285655">
    <property type="component" value="Unassembled WGS sequence"/>
</dbReference>
<gene>
    <name evidence="2" type="ORF">C4544_02055</name>
</gene>
<sequence length="433" mass="50747">MSLSVTQKQKYSLLVFSILNIWFFIYLAKADYIMSKDSIGYINNHIIRTPTFPLLLDLFQLIFKSSYLSMVVYFQIVSSFVCSYILINTLQKYFKFGEYIFLFLYVTLLYPLYSLKLSNQILPDSLAYSCFILTINFLVVYFFKRNIKSLLTVLLLSVISATIRPQFIFFYGVNLFIILFHIVKSKSLRHGLILFVVFIATVFASSMFQRSYNYIYHGYFLTIPFTGIQLVTPQLYLSDKDDLHVFKDFPEDQRIFLDRVYSEIEERGLNYRGRDKIAMPLAFHYNAAYNVICWNVVATNYFKSENTSQVTPRQFIDLENLMLSVSLKLLSLNYIEFIELYIADIIAGLGFTGSFILCLFTITFIALVIKTKSDIYFLFLMIYIAALANCMLIAMVEPVIKRYTFYTDMLQLVFTTIFLFIYVRDSGQDFFKK</sequence>
<feature type="transmembrane region" description="Helical" evidence="1">
    <location>
        <begin position="340"/>
        <end position="369"/>
    </location>
</feature>
<dbReference type="EMBL" id="QZJW01000014">
    <property type="protein sequence ID" value="RJO61661.1"/>
    <property type="molecule type" value="Genomic_DNA"/>
</dbReference>
<organism evidence="2 3">
    <name type="scientific">candidate division WS5 bacterium</name>
    <dbReference type="NCBI Taxonomy" id="2093353"/>
    <lineage>
        <taxon>Bacteria</taxon>
        <taxon>candidate division WS5</taxon>
    </lineage>
</organism>
<evidence type="ECO:0000256" key="1">
    <source>
        <dbReference type="SAM" id="Phobius"/>
    </source>
</evidence>
<feature type="transmembrane region" description="Helical" evidence="1">
    <location>
        <begin position="12"/>
        <end position="28"/>
    </location>
</feature>
<accession>A0A419DET8</accession>
<evidence type="ECO:0008006" key="4">
    <source>
        <dbReference type="Google" id="ProtNLM"/>
    </source>
</evidence>
<proteinExistence type="predicted"/>
<feature type="transmembrane region" description="Helical" evidence="1">
    <location>
        <begin position="375"/>
        <end position="396"/>
    </location>
</feature>
<keyword evidence="1" id="KW-1133">Transmembrane helix</keyword>
<evidence type="ECO:0000313" key="3">
    <source>
        <dbReference type="Proteomes" id="UP000285655"/>
    </source>
</evidence>
<feature type="transmembrane region" description="Helical" evidence="1">
    <location>
        <begin position="403"/>
        <end position="423"/>
    </location>
</feature>
<feature type="transmembrane region" description="Helical" evidence="1">
    <location>
        <begin position="125"/>
        <end position="143"/>
    </location>
</feature>
<evidence type="ECO:0000313" key="2">
    <source>
        <dbReference type="EMBL" id="RJO61661.1"/>
    </source>
</evidence>
<keyword evidence="1" id="KW-0472">Membrane</keyword>
<feature type="transmembrane region" description="Helical" evidence="1">
    <location>
        <begin position="214"/>
        <end position="237"/>
    </location>
</feature>